<dbReference type="Pfam" id="PF02589">
    <property type="entry name" value="LUD_dom"/>
    <property type="match status" value="1"/>
</dbReference>
<dbReference type="InterPro" id="IPR003741">
    <property type="entry name" value="LUD_dom"/>
</dbReference>
<dbReference type="Proteomes" id="UP000199112">
    <property type="component" value="Unassembled WGS sequence"/>
</dbReference>
<evidence type="ECO:0000313" key="2">
    <source>
        <dbReference type="EMBL" id="SEH13555.1"/>
    </source>
</evidence>
<evidence type="ECO:0000313" key="3">
    <source>
        <dbReference type="Proteomes" id="UP000199112"/>
    </source>
</evidence>
<proteinExistence type="predicted"/>
<reference evidence="3" key="1">
    <citation type="submission" date="2016-10" db="EMBL/GenBank/DDBJ databases">
        <authorList>
            <person name="Varghese N."/>
            <person name="Submissions S."/>
        </authorList>
    </citation>
    <scope>NUCLEOTIDE SEQUENCE [LARGE SCALE GENOMIC DNA]</scope>
    <source>
        <strain evidence="3">CGMCC 1.8981</strain>
    </source>
</reference>
<dbReference type="InterPro" id="IPR037171">
    <property type="entry name" value="NagB/RpiA_transferase-like"/>
</dbReference>
<dbReference type="InterPro" id="IPR024185">
    <property type="entry name" value="FTHF_cligase-like_sf"/>
</dbReference>
<dbReference type="SUPFAM" id="SSF100950">
    <property type="entry name" value="NagB/RpiA/CoA transferase-like"/>
    <property type="match status" value="1"/>
</dbReference>
<sequence length="169" mass="17522">MSSASITAFEVSLQEYVDSCYRTTADEFERTIQDAIEAPAVGAPMPFDDVSLEGTTVETDPSAEAIRTAKTGVVPAGLGVASYGTLTIESRPTGDELISLYPNRCVIVVGASDIVPDLSVAFERLGDDLASGNTAHILASGPSKTGDLGGLIEGVHGPAHISVVVLEDR</sequence>
<accession>A0A1H6FUT6</accession>
<dbReference type="EMBL" id="FNWL01000001">
    <property type="protein sequence ID" value="SEH13555.1"/>
    <property type="molecule type" value="Genomic_DNA"/>
</dbReference>
<dbReference type="PANTHER" id="PTHR43682:SF1">
    <property type="entry name" value="LACTATE UTILIZATION PROTEIN C"/>
    <property type="match status" value="1"/>
</dbReference>
<organism evidence="2 3">
    <name type="scientific">Natronorubrum sediminis</name>
    <dbReference type="NCBI Taxonomy" id="640943"/>
    <lineage>
        <taxon>Archaea</taxon>
        <taxon>Methanobacteriati</taxon>
        <taxon>Methanobacteriota</taxon>
        <taxon>Stenosarchaea group</taxon>
        <taxon>Halobacteria</taxon>
        <taxon>Halobacteriales</taxon>
        <taxon>Natrialbaceae</taxon>
        <taxon>Natronorubrum</taxon>
    </lineage>
</organism>
<protein>
    <submittedName>
        <fullName evidence="2">L-lactate dehydrogenase complex protein LldG</fullName>
    </submittedName>
</protein>
<dbReference type="Gene3D" id="3.40.50.10420">
    <property type="entry name" value="NagB/RpiA/CoA transferase-like"/>
    <property type="match status" value="1"/>
</dbReference>
<dbReference type="AlphaFoldDB" id="A0A1H6FUT6"/>
<dbReference type="PANTHER" id="PTHR43682">
    <property type="entry name" value="LACTATE UTILIZATION PROTEIN C"/>
    <property type="match status" value="1"/>
</dbReference>
<dbReference type="OrthoDB" id="199019at2157"/>
<name>A0A1H6FUT6_9EURY</name>
<evidence type="ECO:0000259" key="1">
    <source>
        <dbReference type="Pfam" id="PF02589"/>
    </source>
</evidence>
<dbReference type="RefSeq" id="WP_090506323.1">
    <property type="nucleotide sequence ID" value="NZ_FNWL01000001.1"/>
</dbReference>
<gene>
    <name evidence="2" type="ORF">SAMN04487967_1447</name>
</gene>
<keyword evidence="3" id="KW-1185">Reference proteome</keyword>
<feature type="domain" description="LUD" evidence="1">
    <location>
        <begin position="55"/>
        <end position="166"/>
    </location>
</feature>